<evidence type="ECO:0000313" key="10">
    <source>
        <dbReference type="Proteomes" id="UP000191024"/>
    </source>
</evidence>
<keyword evidence="4 7" id="KW-0805">Transcription regulation</keyword>
<comment type="function">
    <text evidence="1 7">Involved in ribosome biogenesis, probably through modulation of rDNA transcription.</text>
</comment>
<protein>
    <recommendedName>
        <fullName evidence="7">Regulator of rDNA transcription 14</fullName>
    </recommendedName>
</protein>
<dbReference type="EMBL" id="LT598466">
    <property type="protein sequence ID" value="SCU84674.1"/>
    <property type="molecule type" value="Genomic_DNA"/>
</dbReference>
<dbReference type="AlphaFoldDB" id="A0A1G4J4H5"/>
<feature type="region of interest" description="Disordered" evidence="8">
    <location>
        <begin position="162"/>
        <end position="192"/>
    </location>
</feature>
<sequence>MNTELSRQQATNAVNSLLSKMLPGSAKIDHNRKKRPNRAGAPGARLINQNLKKRVELQERDVERIKRGEARAKKRAVMAQKAREDERTQLAKLEVLRQHQKDDTLTKKERKYLNSIIARNTAQLQTWDVSNPDLQDLQDAILGDRNQLSKQGRKRRVGFVEQKQGHGDHHFAGLTPGLAPVGLSDEESSDEE</sequence>
<name>A0A1G4J4H5_9SACH</name>
<keyword evidence="5 7" id="KW-0804">Transcription</keyword>
<keyword evidence="10" id="KW-1185">Reference proteome</keyword>
<feature type="compositionally biased region" description="Polar residues" evidence="8">
    <location>
        <begin position="1"/>
        <end position="18"/>
    </location>
</feature>
<evidence type="ECO:0000256" key="5">
    <source>
        <dbReference type="ARBA" id="ARBA00023163"/>
    </source>
</evidence>
<evidence type="ECO:0000256" key="4">
    <source>
        <dbReference type="ARBA" id="ARBA00023015"/>
    </source>
</evidence>
<proteinExistence type="inferred from homology"/>
<dbReference type="Proteomes" id="UP000191024">
    <property type="component" value="Chromosome C"/>
</dbReference>
<evidence type="ECO:0000256" key="2">
    <source>
        <dbReference type="ARBA" id="ARBA00004604"/>
    </source>
</evidence>
<accession>A0A1G4J4H5</accession>
<comment type="similarity">
    <text evidence="3 7">Belongs to the RRT14 family.</text>
</comment>
<feature type="region of interest" description="Disordered" evidence="8">
    <location>
        <begin position="1"/>
        <end position="43"/>
    </location>
</feature>
<dbReference type="Pfam" id="PF17075">
    <property type="entry name" value="RRT14"/>
    <property type="match status" value="1"/>
</dbReference>
<dbReference type="GO" id="GO:0005730">
    <property type="term" value="C:nucleolus"/>
    <property type="evidence" value="ECO:0007669"/>
    <property type="project" value="UniProtKB-SubCell"/>
</dbReference>
<organism evidence="9 10">
    <name type="scientific">Lachancea mirantina</name>
    <dbReference type="NCBI Taxonomy" id="1230905"/>
    <lineage>
        <taxon>Eukaryota</taxon>
        <taxon>Fungi</taxon>
        <taxon>Dikarya</taxon>
        <taxon>Ascomycota</taxon>
        <taxon>Saccharomycotina</taxon>
        <taxon>Saccharomycetes</taxon>
        <taxon>Saccharomycetales</taxon>
        <taxon>Saccharomycetaceae</taxon>
        <taxon>Lachancea</taxon>
    </lineage>
</organism>
<evidence type="ECO:0000256" key="3">
    <source>
        <dbReference type="ARBA" id="ARBA00007142"/>
    </source>
</evidence>
<evidence type="ECO:0000256" key="8">
    <source>
        <dbReference type="SAM" id="MobiDB-lite"/>
    </source>
</evidence>
<gene>
    <name evidence="7" type="primary">RRT14</name>
    <name evidence="9" type="ORF">LAMI_0C08438G</name>
</gene>
<keyword evidence="6 7" id="KW-0539">Nucleus</keyword>
<evidence type="ECO:0000313" key="9">
    <source>
        <dbReference type="EMBL" id="SCU84674.1"/>
    </source>
</evidence>
<comment type="subcellular location">
    <subcellularLocation>
        <location evidence="2 7">Nucleus</location>
        <location evidence="2 7">Nucleolus</location>
    </subcellularLocation>
</comment>
<dbReference type="InterPro" id="IPR031404">
    <property type="entry name" value="Rrt14"/>
</dbReference>
<evidence type="ECO:0000256" key="6">
    <source>
        <dbReference type="ARBA" id="ARBA00023242"/>
    </source>
</evidence>
<evidence type="ECO:0000256" key="1">
    <source>
        <dbReference type="ARBA" id="ARBA00002711"/>
    </source>
</evidence>
<evidence type="ECO:0000256" key="7">
    <source>
        <dbReference type="RuleBase" id="RU362137"/>
    </source>
</evidence>
<reference evidence="10" key="1">
    <citation type="submission" date="2016-03" db="EMBL/GenBank/DDBJ databases">
        <authorList>
            <person name="Devillers H."/>
        </authorList>
    </citation>
    <scope>NUCLEOTIDE SEQUENCE [LARGE SCALE GENOMIC DNA]</scope>
</reference>
<dbReference type="OrthoDB" id="4069371at2759"/>
<dbReference type="STRING" id="1230905.A0A1G4J4H5"/>